<keyword evidence="3" id="KW-1003">Cell membrane</keyword>
<sequence length="413" mass="44901">MRAKYLLTASLVLSLVAVLLSLASVDTTQYSLASYGYGNVAYPPQDWRSVPWAVVLGYLPNASVTTAGGNLSVSSVTPISLNSYELYVYQVRGVVQPYYFLSVPSLILALTSSLLAFKSTFALFYERVTGETLNLSGVGTLKNFLKKRTTSYLVTLFISSSAGVALEVLALHRPLERALKDLITMDMGVSRVYGISSTLVVLEGLSFTSLLIAITFTVSVVLSVVVVVYSLSSTNLRRVVSSWRYIGSAIATWVLSEALIYLFHFQLGVLPIGRPERSLTGYLILPFVALFIPYVGILANRVYSTASIFKPPREVGELKNLGKDVILHKHVLGHVSVVMLNGISSAFVEMLIGEAMAEVIFGWPGIGTVLRVAVSHGDMTVAEGSMLSFSLILILSAYVTDLVYGILDPRVRR</sequence>
<keyword evidence="4 7" id="KW-0812">Transmembrane</keyword>
<protein>
    <submittedName>
        <fullName evidence="9">ABC-type dipeptide/oligopeptide/nickel transport system, permease component</fullName>
    </submittedName>
</protein>
<name>H2C4F0_9CREN</name>
<evidence type="ECO:0000313" key="9">
    <source>
        <dbReference type="EMBL" id="EHP69815.1"/>
    </source>
</evidence>
<feature type="transmembrane region" description="Helical" evidence="7">
    <location>
        <begin position="283"/>
        <end position="303"/>
    </location>
</feature>
<dbReference type="Proteomes" id="UP000003980">
    <property type="component" value="Unassembled WGS sequence"/>
</dbReference>
<gene>
    <name evidence="9" type="ORF">MetMK1DRAFT_00003170</name>
</gene>
<evidence type="ECO:0000313" key="10">
    <source>
        <dbReference type="Proteomes" id="UP000003980"/>
    </source>
</evidence>
<evidence type="ECO:0000256" key="4">
    <source>
        <dbReference type="ARBA" id="ARBA00022692"/>
    </source>
</evidence>
<feature type="transmembrane region" description="Helical" evidence="7">
    <location>
        <begin position="243"/>
        <end position="263"/>
    </location>
</feature>
<dbReference type="InterPro" id="IPR000515">
    <property type="entry name" value="MetI-like"/>
</dbReference>
<evidence type="ECO:0000259" key="8">
    <source>
        <dbReference type="Pfam" id="PF00528"/>
    </source>
</evidence>
<evidence type="ECO:0000256" key="3">
    <source>
        <dbReference type="ARBA" id="ARBA00022475"/>
    </source>
</evidence>
<organism evidence="9 10">
    <name type="scientific">Metallosphaera yellowstonensis MK1</name>
    <dbReference type="NCBI Taxonomy" id="671065"/>
    <lineage>
        <taxon>Archaea</taxon>
        <taxon>Thermoproteota</taxon>
        <taxon>Thermoprotei</taxon>
        <taxon>Sulfolobales</taxon>
        <taxon>Sulfolobaceae</taxon>
        <taxon>Metallosphaera</taxon>
    </lineage>
</organism>
<evidence type="ECO:0000256" key="6">
    <source>
        <dbReference type="ARBA" id="ARBA00023136"/>
    </source>
</evidence>
<feature type="domain" description="ABC transmembrane type-1" evidence="8">
    <location>
        <begin position="233"/>
        <end position="413"/>
    </location>
</feature>
<keyword evidence="10" id="KW-1185">Reference proteome</keyword>
<dbReference type="RefSeq" id="WP_009069966.1">
    <property type="nucleotide sequence ID" value="NZ_JH597761.1"/>
</dbReference>
<evidence type="ECO:0000256" key="7">
    <source>
        <dbReference type="SAM" id="Phobius"/>
    </source>
</evidence>
<dbReference type="PANTHER" id="PTHR43163:SF6">
    <property type="entry name" value="DIPEPTIDE TRANSPORT SYSTEM PERMEASE PROTEIN DPPB-RELATED"/>
    <property type="match status" value="1"/>
</dbReference>
<evidence type="ECO:0000256" key="2">
    <source>
        <dbReference type="ARBA" id="ARBA00022448"/>
    </source>
</evidence>
<keyword evidence="5 7" id="KW-1133">Transmembrane helix</keyword>
<dbReference type="PANTHER" id="PTHR43163">
    <property type="entry name" value="DIPEPTIDE TRANSPORT SYSTEM PERMEASE PROTEIN DPPB-RELATED"/>
    <property type="match status" value="1"/>
</dbReference>
<feature type="transmembrane region" description="Helical" evidence="7">
    <location>
        <begin position="98"/>
        <end position="117"/>
    </location>
</feature>
<dbReference type="AlphaFoldDB" id="H2C4F0"/>
<proteinExistence type="predicted"/>
<dbReference type="Pfam" id="PF00528">
    <property type="entry name" value="BPD_transp_1"/>
    <property type="match status" value="1"/>
</dbReference>
<dbReference type="eggNOG" id="arCOG00751">
    <property type="taxonomic scope" value="Archaea"/>
</dbReference>
<keyword evidence="2" id="KW-0813">Transport</keyword>
<evidence type="ECO:0000256" key="5">
    <source>
        <dbReference type="ARBA" id="ARBA00022989"/>
    </source>
</evidence>
<dbReference type="STRING" id="671065.MetMK1DRAFT_00003170"/>
<reference evidence="9 10" key="1">
    <citation type="submission" date="2012-01" db="EMBL/GenBank/DDBJ databases">
        <title>Improved High-Quality Draft sequence of Metallosphaera yellowstonensis MK1.</title>
        <authorList>
            <consortium name="US DOE Joint Genome Institute"/>
            <person name="Lucas S."/>
            <person name="Han J."/>
            <person name="Cheng J.-F."/>
            <person name="Goodwin L."/>
            <person name="Pitluck S."/>
            <person name="Peters L."/>
            <person name="Teshima H."/>
            <person name="Detter J.C."/>
            <person name="Han C."/>
            <person name="Tapia R."/>
            <person name="Land M."/>
            <person name="Hauser L."/>
            <person name="Kyrpides N."/>
            <person name="Kozubal M."/>
            <person name="Macur R.E."/>
            <person name="Jay Z."/>
            <person name="Inskeep W."/>
            <person name="Woyke T."/>
        </authorList>
    </citation>
    <scope>NUCLEOTIDE SEQUENCE [LARGE SCALE GENOMIC DNA]</scope>
    <source>
        <strain evidence="9 10">MK1</strain>
    </source>
</reference>
<feature type="transmembrane region" description="Helical" evidence="7">
    <location>
        <begin position="152"/>
        <end position="172"/>
    </location>
</feature>
<dbReference type="GO" id="GO:0005886">
    <property type="term" value="C:plasma membrane"/>
    <property type="evidence" value="ECO:0007669"/>
    <property type="project" value="UniProtKB-SubCell"/>
</dbReference>
<dbReference type="HOGENOM" id="CLU_688143_0_0_2"/>
<keyword evidence="6 7" id="KW-0472">Membrane</keyword>
<dbReference type="GO" id="GO:0055085">
    <property type="term" value="P:transmembrane transport"/>
    <property type="evidence" value="ECO:0007669"/>
    <property type="project" value="InterPro"/>
</dbReference>
<feature type="transmembrane region" description="Helical" evidence="7">
    <location>
        <begin position="207"/>
        <end position="231"/>
    </location>
</feature>
<comment type="subcellular location">
    <subcellularLocation>
        <location evidence="1">Cell membrane</location>
        <topology evidence="1">Multi-pass membrane protein</topology>
    </subcellularLocation>
</comment>
<evidence type="ECO:0000256" key="1">
    <source>
        <dbReference type="ARBA" id="ARBA00004651"/>
    </source>
</evidence>
<dbReference type="OrthoDB" id="44105at2157"/>
<feature type="transmembrane region" description="Helical" evidence="7">
    <location>
        <begin position="386"/>
        <end position="407"/>
    </location>
</feature>
<dbReference type="EMBL" id="JH597761">
    <property type="protein sequence ID" value="EHP69815.1"/>
    <property type="molecule type" value="Genomic_DNA"/>
</dbReference>
<accession>H2C4F0</accession>